<dbReference type="InterPro" id="IPR051052">
    <property type="entry name" value="Diverse_substrate_MTase"/>
</dbReference>
<dbReference type="RefSeq" id="WP_184669966.1">
    <property type="nucleotide sequence ID" value="NZ_BAABAI010000005.1"/>
</dbReference>
<comment type="caution">
    <text evidence="4">The sequence shown here is derived from an EMBL/GenBank/DDBJ whole genome shotgun (WGS) entry which is preliminary data.</text>
</comment>
<keyword evidence="2 4" id="KW-0808">Transferase</keyword>
<evidence type="ECO:0000313" key="4">
    <source>
        <dbReference type="EMBL" id="MBB4966130.1"/>
    </source>
</evidence>
<dbReference type="Gene3D" id="3.40.50.150">
    <property type="entry name" value="Vaccinia Virus protein VP39"/>
    <property type="match status" value="1"/>
</dbReference>
<sequence length="274" mass="29134">MTTWQWDSSLFAGSAAYYARGRIAYPTALVDTLATAAGLDGTGRLLDVGSGPGSLTLPLSHLFREAVAVDADAAMVAEGARIAAREGITNIRWVHLRAEDLPAGLGTFRLVTLAQAFHWMDRATVAAAVRAMLSPDGVCAHVHATTHEGVEDDGLPHPRPPHAGIGDLVRRYLGPVRRAGQGTLPEGTADGEAGIYEAAGFTHDRHFEVPGRVVTRSVDDVVAAVFSLSGSAPHLFGDDLPAFEEELRGLLRTTAADGVFSERVREIGVDLWRP</sequence>
<dbReference type="SUPFAM" id="SSF53335">
    <property type="entry name" value="S-adenosyl-L-methionine-dependent methyltransferases"/>
    <property type="match status" value="1"/>
</dbReference>
<reference evidence="4 5" key="1">
    <citation type="submission" date="2020-08" db="EMBL/GenBank/DDBJ databases">
        <title>Sequencing the genomes of 1000 actinobacteria strains.</title>
        <authorList>
            <person name="Klenk H.-P."/>
        </authorList>
    </citation>
    <scope>NUCLEOTIDE SEQUENCE [LARGE SCALE GENOMIC DNA]</scope>
    <source>
        <strain evidence="4 5">DSM 45084</strain>
    </source>
</reference>
<evidence type="ECO:0000313" key="5">
    <source>
        <dbReference type="Proteomes" id="UP000542674"/>
    </source>
</evidence>
<organism evidence="4 5">
    <name type="scientific">Saccharothrix violaceirubra</name>
    <dbReference type="NCBI Taxonomy" id="413306"/>
    <lineage>
        <taxon>Bacteria</taxon>
        <taxon>Bacillati</taxon>
        <taxon>Actinomycetota</taxon>
        <taxon>Actinomycetes</taxon>
        <taxon>Pseudonocardiales</taxon>
        <taxon>Pseudonocardiaceae</taxon>
        <taxon>Saccharothrix</taxon>
    </lineage>
</organism>
<evidence type="ECO:0000256" key="1">
    <source>
        <dbReference type="ARBA" id="ARBA00022603"/>
    </source>
</evidence>
<dbReference type="EMBL" id="JACHJS010000001">
    <property type="protein sequence ID" value="MBB4966130.1"/>
    <property type="molecule type" value="Genomic_DNA"/>
</dbReference>
<dbReference type="InterPro" id="IPR029063">
    <property type="entry name" value="SAM-dependent_MTases_sf"/>
</dbReference>
<dbReference type="Pfam" id="PF13649">
    <property type="entry name" value="Methyltransf_25"/>
    <property type="match status" value="1"/>
</dbReference>
<feature type="domain" description="Methyltransferase" evidence="3">
    <location>
        <begin position="46"/>
        <end position="137"/>
    </location>
</feature>
<proteinExistence type="predicted"/>
<keyword evidence="5" id="KW-1185">Reference proteome</keyword>
<dbReference type="PANTHER" id="PTHR44942:SF4">
    <property type="entry name" value="METHYLTRANSFERASE TYPE 11 DOMAIN-CONTAINING PROTEIN"/>
    <property type="match status" value="1"/>
</dbReference>
<dbReference type="Proteomes" id="UP000542674">
    <property type="component" value="Unassembled WGS sequence"/>
</dbReference>
<evidence type="ECO:0000259" key="3">
    <source>
        <dbReference type="Pfam" id="PF13649"/>
    </source>
</evidence>
<keyword evidence="1 4" id="KW-0489">Methyltransferase</keyword>
<evidence type="ECO:0000256" key="2">
    <source>
        <dbReference type="ARBA" id="ARBA00022679"/>
    </source>
</evidence>
<dbReference type="AlphaFoldDB" id="A0A7W7T3X8"/>
<name>A0A7W7T3X8_9PSEU</name>
<dbReference type="GO" id="GO:0032259">
    <property type="term" value="P:methylation"/>
    <property type="evidence" value="ECO:0007669"/>
    <property type="project" value="UniProtKB-KW"/>
</dbReference>
<dbReference type="PANTHER" id="PTHR44942">
    <property type="entry name" value="METHYLTRANSF_11 DOMAIN-CONTAINING PROTEIN"/>
    <property type="match status" value="1"/>
</dbReference>
<protein>
    <submittedName>
        <fullName evidence="4">SAM-dependent methyltransferase</fullName>
    </submittedName>
</protein>
<dbReference type="InterPro" id="IPR041698">
    <property type="entry name" value="Methyltransf_25"/>
</dbReference>
<dbReference type="GO" id="GO:0008168">
    <property type="term" value="F:methyltransferase activity"/>
    <property type="evidence" value="ECO:0007669"/>
    <property type="project" value="UniProtKB-KW"/>
</dbReference>
<gene>
    <name evidence="4" type="ORF">F4559_003489</name>
</gene>
<accession>A0A7W7T3X8</accession>